<evidence type="ECO:0000256" key="3">
    <source>
        <dbReference type="ARBA" id="ARBA00023055"/>
    </source>
</evidence>
<dbReference type="Proteomes" id="UP000325577">
    <property type="component" value="Linkage Group LG1"/>
</dbReference>
<evidence type="ECO:0000256" key="1">
    <source>
        <dbReference type="ARBA" id="ARBA00003361"/>
    </source>
</evidence>
<keyword evidence="2" id="KW-0813">Transport</keyword>
<dbReference type="InterPro" id="IPR000648">
    <property type="entry name" value="Oxysterol-bd"/>
</dbReference>
<accession>A0A5J5BYL9</accession>
<dbReference type="Pfam" id="PF15413">
    <property type="entry name" value="PH_11"/>
    <property type="match status" value="1"/>
</dbReference>
<feature type="region of interest" description="Disordered" evidence="5">
    <location>
        <begin position="130"/>
        <end position="153"/>
    </location>
</feature>
<dbReference type="InterPro" id="IPR011993">
    <property type="entry name" value="PH-like_dom_sf"/>
</dbReference>
<dbReference type="GO" id="GO:0005829">
    <property type="term" value="C:cytosol"/>
    <property type="evidence" value="ECO:0007669"/>
    <property type="project" value="TreeGrafter"/>
</dbReference>
<evidence type="ECO:0000256" key="4">
    <source>
        <dbReference type="ARBA" id="ARBA00023121"/>
    </source>
</evidence>
<proteinExistence type="predicted"/>
<keyword evidence="4" id="KW-0446">Lipid-binding</keyword>
<feature type="compositionally biased region" description="Basic residues" evidence="5">
    <location>
        <begin position="137"/>
        <end position="151"/>
    </location>
</feature>
<comment type="function">
    <text evidence="1">May be involved in the transport of sterols.</text>
</comment>
<dbReference type="SMART" id="SM00233">
    <property type="entry name" value="PH"/>
    <property type="match status" value="1"/>
</dbReference>
<reference evidence="7 8" key="1">
    <citation type="submission" date="2019-09" db="EMBL/GenBank/DDBJ databases">
        <title>A chromosome-level genome assembly of the Chinese tupelo Nyssa sinensis.</title>
        <authorList>
            <person name="Yang X."/>
            <person name="Kang M."/>
            <person name="Yang Y."/>
            <person name="Xiong H."/>
            <person name="Wang M."/>
            <person name="Zhang Z."/>
            <person name="Wang Z."/>
            <person name="Wu H."/>
            <person name="Ma T."/>
            <person name="Liu J."/>
            <person name="Xi Z."/>
        </authorList>
    </citation>
    <scope>NUCLEOTIDE SEQUENCE [LARGE SCALE GENOMIC DNA]</scope>
    <source>
        <strain evidence="7">J267</strain>
        <tissue evidence="7">Leaf</tissue>
    </source>
</reference>
<feature type="domain" description="PH" evidence="6">
    <location>
        <begin position="77"/>
        <end position="204"/>
    </location>
</feature>
<evidence type="ECO:0000259" key="6">
    <source>
        <dbReference type="PROSITE" id="PS50003"/>
    </source>
</evidence>
<dbReference type="SUPFAM" id="SSF50729">
    <property type="entry name" value="PH domain-like"/>
    <property type="match status" value="1"/>
</dbReference>
<evidence type="ECO:0000313" key="7">
    <source>
        <dbReference type="EMBL" id="KAA8546361.1"/>
    </source>
</evidence>
<keyword evidence="3" id="KW-0445">Lipid transport</keyword>
<dbReference type="EMBL" id="CM018032">
    <property type="protein sequence ID" value="KAA8546361.1"/>
    <property type="molecule type" value="Genomic_DNA"/>
</dbReference>
<protein>
    <recommendedName>
        <fullName evidence="6">PH domain-containing protein</fullName>
    </recommendedName>
</protein>
<dbReference type="OrthoDB" id="14833at2759"/>
<gene>
    <name evidence="7" type="ORF">F0562_002900</name>
</gene>
<evidence type="ECO:0000313" key="8">
    <source>
        <dbReference type="Proteomes" id="UP000325577"/>
    </source>
</evidence>
<dbReference type="GO" id="GO:0006869">
    <property type="term" value="P:lipid transport"/>
    <property type="evidence" value="ECO:0007669"/>
    <property type="project" value="UniProtKB-KW"/>
</dbReference>
<dbReference type="PANTHER" id="PTHR10972:SF96">
    <property type="entry name" value="OXYSTEROL-BINDING PROTEIN-RELATED PROTEIN 1A-RELATED"/>
    <property type="match status" value="1"/>
</dbReference>
<name>A0A5J5BYL9_9ASTE</name>
<dbReference type="AlphaFoldDB" id="A0A5J5BYL9"/>
<keyword evidence="8" id="KW-1185">Reference proteome</keyword>
<sequence length="319" mass="36165">MSPATSTFAGARLNQVKHANNQFHNHNSNIDYGRLIQRVVEPSSMVTDMASWPPLIREATQLSCGDHREVKINDIVGNGICGVLYKWANFGKGWRPRWFVLQDGVLSYYKIRGPDKIVVSQETEKGSRVIGEESLRRISRHKNGSSHRPRKPVGEVHLKVSSIRESKSNDKRFSIFTGTKSLHLRAETREDRVAWKDTLQAVKEMFPRMSNSELMAPMDNVVVSTEKLRQRLLEEGVCEAAIRDSELIMRSEFAALQNQLMLLKQKHRLLIDTLRKLEVHVMVSRKHHANRIWNSSSVSSAQSSAFQSPQINCSVAGGL</sequence>
<dbReference type="CDD" id="cd13294">
    <property type="entry name" value="PH_ORP_plant"/>
    <property type="match status" value="1"/>
</dbReference>
<dbReference type="PANTHER" id="PTHR10972">
    <property type="entry name" value="OXYSTEROL-BINDING PROTEIN-RELATED"/>
    <property type="match status" value="1"/>
</dbReference>
<dbReference type="GO" id="GO:0032934">
    <property type="term" value="F:sterol binding"/>
    <property type="evidence" value="ECO:0007669"/>
    <property type="project" value="TreeGrafter"/>
</dbReference>
<organism evidence="7 8">
    <name type="scientific">Nyssa sinensis</name>
    <dbReference type="NCBI Taxonomy" id="561372"/>
    <lineage>
        <taxon>Eukaryota</taxon>
        <taxon>Viridiplantae</taxon>
        <taxon>Streptophyta</taxon>
        <taxon>Embryophyta</taxon>
        <taxon>Tracheophyta</taxon>
        <taxon>Spermatophyta</taxon>
        <taxon>Magnoliopsida</taxon>
        <taxon>eudicotyledons</taxon>
        <taxon>Gunneridae</taxon>
        <taxon>Pentapetalae</taxon>
        <taxon>asterids</taxon>
        <taxon>Cornales</taxon>
        <taxon>Nyssaceae</taxon>
        <taxon>Nyssa</taxon>
    </lineage>
</organism>
<dbReference type="InterPro" id="IPR001849">
    <property type="entry name" value="PH_domain"/>
</dbReference>
<dbReference type="Gene3D" id="2.30.29.30">
    <property type="entry name" value="Pleckstrin-homology domain (PH domain)/Phosphotyrosine-binding domain (PTB)"/>
    <property type="match status" value="1"/>
</dbReference>
<dbReference type="PROSITE" id="PS50003">
    <property type="entry name" value="PH_DOMAIN"/>
    <property type="match status" value="1"/>
</dbReference>
<dbReference type="GO" id="GO:0016020">
    <property type="term" value="C:membrane"/>
    <property type="evidence" value="ECO:0007669"/>
    <property type="project" value="TreeGrafter"/>
</dbReference>
<evidence type="ECO:0000256" key="5">
    <source>
        <dbReference type="SAM" id="MobiDB-lite"/>
    </source>
</evidence>
<evidence type="ECO:0000256" key="2">
    <source>
        <dbReference type="ARBA" id="ARBA00022448"/>
    </source>
</evidence>